<dbReference type="PANTHER" id="PTHR11012">
    <property type="entry name" value="PROTEIN KINASE-LIKE DOMAIN-CONTAINING"/>
    <property type="match status" value="1"/>
</dbReference>
<feature type="domain" description="CHK kinase-like" evidence="1">
    <location>
        <begin position="130"/>
        <end position="320"/>
    </location>
</feature>
<gene>
    <name evidence="3" type="primary">LOC115624107</name>
</gene>
<dbReference type="RefSeq" id="XP_030374560.1">
    <property type="nucleotide sequence ID" value="XM_030518700.1"/>
</dbReference>
<evidence type="ECO:0000313" key="2">
    <source>
        <dbReference type="Proteomes" id="UP000504634"/>
    </source>
</evidence>
<name>A0A6J2TGI9_DROLE</name>
<dbReference type="InterPro" id="IPR015897">
    <property type="entry name" value="CHK_kinase-like"/>
</dbReference>
<dbReference type="InterPro" id="IPR004119">
    <property type="entry name" value="EcKL"/>
</dbReference>
<dbReference type="Proteomes" id="UP000504634">
    <property type="component" value="Unplaced"/>
</dbReference>
<dbReference type="GeneID" id="115624107"/>
<protein>
    <submittedName>
        <fullName evidence="3">Uncharacterized protein LOC115624107</fullName>
    </submittedName>
</protein>
<dbReference type="PANTHER" id="PTHR11012:SF6">
    <property type="entry name" value="CHK DOMAIN OV1-RELATED"/>
    <property type="match status" value="1"/>
</dbReference>
<accession>A0A6J2TGI9</accession>
<reference evidence="3" key="1">
    <citation type="submission" date="2025-08" db="UniProtKB">
        <authorList>
            <consortium name="RefSeq"/>
        </authorList>
    </citation>
    <scope>IDENTIFICATION</scope>
    <source>
        <strain evidence="3">11010-0011.00</strain>
        <tissue evidence="3">Whole body</tissue>
    </source>
</reference>
<dbReference type="SUPFAM" id="SSF56112">
    <property type="entry name" value="Protein kinase-like (PK-like)"/>
    <property type="match status" value="1"/>
</dbReference>
<dbReference type="AlphaFoldDB" id="A0A6J2TGI9"/>
<sequence>MSTAKLPEWVSCISLTKAVHSISDDEDKVMAVIPIVDSIQYRNCTILMPIKVKVQQKDMTTKKLSFVLKAQNSSKFQAKIMSQFKMFFREDQMYHQILPKFEEIYSAAGKTVQFGPRAFKLDYNIGANYILLEDLKAKGFKNADRQGGFDQLHIKEVLKKLAGFHAVSAVYVEKYGMFSKLFTLGVYTKGNKPILKELNDADPFLTQLRRWRVGTQFHKRLIDKEKVLIDRILDNQTVNPHEFNVLNHSDCWVNNVMFKNDGFGNIEDIQLLDYQVVKYGSPAYDLFYTILSSANRDIKLEKFDYLVQYYFYYLLENLKFLKFRRPMPEFAKIQEALNNNGIAAYVVVSRVLPIVMMHGEFEDENSDRYASKMKCSMFTNRKYIQVMNEVLPWMDARGLLNWS</sequence>
<dbReference type="Pfam" id="PF02958">
    <property type="entry name" value="EcKL"/>
    <property type="match status" value="1"/>
</dbReference>
<organism evidence="2 3">
    <name type="scientific">Drosophila lebanonensis</name>
    <name type="common">Fruit fly</name>
    <name type="synonym">Scaptodrosophila lebanonensis</name>
    <dbReference type="NCBI Taxonomy" id="7225"/>
    <lineage>
        <taxon>Eukaryota</taxon>
        <taxon>Metazoa</taxon>
        <taxon>Ecdysozoa</taxon>
        <taxon>Arthropoda</taxon>
        <taxon>Hexapoda</taxon>
        <taxon>Insecta</taxon>
        <taxon>Pterygota</taxon>
        <taxon>Neoptera</taxon>
        <taxon>Endopterygota</taxon>
        <taxon>Diptera</taxon>
        <taxon>Brachycera</taxon>
        <taxon>Muscomorpha</taxon>
        <taxon>Ephydroidea</taxon>
        <taxon>Drosophilidae</taxon>
        <taxon>Scaptodrosophila</taxon>
    </lineage>
</organism>
<dbReference type="InterPro" id="IPR011009">
    <property type="entry name" value="Kinase-like_dom_sf"/>
</dbReference>
<keyword evidence="2" id="KW-1185">Reference proteome</keyword>
<evidence type="ECO:0000313" key="3">
    <source>
        <dbReference type="RefSeq" id="XP_030374560.1"/>
    </source>
</evidence>
<dbReference type="Gene3D" id="3.90.1200.10">
    <property type="match status" value="1"/>
</dbReference>
<evidence type="ECO:0000259" key="1">
    <source>
        <dbReference type="SMART" id="SM00587"/>
    </source>
</evidence>
<dbReference type="OrthoDB" id="191037at2759"/>
<dbReference type="SMART" id="SM00587">
    <property type="entry name" value="CHK"/>
    <property type="match status" value="1"/>
</dbReference>
<proteinExistence type="predicted"/>